<protein>
    <submittedName>
        <fullName evidence="1">Uncharacterized protein</fullName>
    </submittedName>
</protein>
<evidence type="ECO:0000313" key="1">
    <source>
        <dbReference type="EMBL" id="KKD36364.1"/>
    </source>
</evidence>
<accession>A0A0F5YBT9</accession>
<dbReference type="EMBL" id="LATL02000133">
    <property type="protein sequence ID" value="KKD36364.1"/>
    <property type="molecule type" value="Genomic_DNA"/>
</dbReference>
<sequence>MQPTMEFLTTEEAIKVDAALLSSKDKFSTRLAIYALRCLKQIAEVQEISVEQITPAQITDWIKQDQNIQQQLEVDSNFESFFTRLVLSSLKPLTQIAQSEEIPIEMLTVEQVIAGFEKQGKI</sequence>
<proteinExistence type="predicted"/>
<dbReference type="Proteomes" id="UP000033607">
    <property type="component" value="Unassembled WGS sequence"/>
</dbReference>
<dbReference type="RefSeq" id="WP_046280380.1">
    <property type="nucleotide sequence ID" value="NZ_LATL02000133.1"/>
</dbReference>
<name>A0A0F5YBT9_9CYAN</name>
<dbReference type="PATRIC" id="fig|1637645.4.peg.2699"/>
<evidence type="ECO:0000313" key="2">
    <source>
        <dbReference type="Proteomes" id="UP000033607"/>
    </source>
</evidence>
<dbReference type="PANTHER" id="PTHR36382:SF2">
    <property type="entry name" value="OS04G0635700 PROTEIN"/>
    <property type="match status" value="1"/>
</dbReference>
<dbReference type="PANTHER" id="PTHR36382">
    <property type="entry name" value="OSJNBA0043L09.26 PROTEIN"/>
    <property type="match status" value="1"/>
</dbReference>
<gene>
    <name evidence="1" type="ORF">WN50_20180</name>
</gene>
<organism evidence="1 2">
    <name type="scientific">Limnoraphis robusta CS-951</name>
    <dbReference type="NCBI Taxonomy" id="1637645"/>
    <lineage>
        <taxon>Bacteria</taxon>
        <taxon>Bacillati</taxon>
        <taxon>Cyanobacteriota</taxon>
        <taxon>Cyanophyceae</taxon>
        <taxon>Oscillatoriophycideae</taxon>
        <taxon>Oscillatoriales</taxon>
        <taxon>Sirenicapillariaceae</taxon>
        <taxon>Limnoraphis</taxon>
    </lineage>
</organism>
<comment type="caution">
    <text evidence="1">The sequence shown here is derived from an EMBL/GenBank/DDBJ whole genome shotgun (WGS) entry which is preliminary data.</text>
</comment>
<dbReference type="AlphaFoldDB" id="A0A0F5YBT9"/>
<dbReference type="OrthoDB" id="514810at2"/>
<reference evidence="1 2" key="1">
    <citation type="submission" date="2015-06" db="EMBL/GenBank/DDBJ databases">
        <title>Draft genome assembly of filamentous brackish cyanobacterium Limnoraphis robusta strain CS-951.</title>
        <authorList>
            <person name="Willis A."/>
            <person name="Parks M."/>
            <person name="Burford M.A."/>
        </authorList>
    </citation>
    <scope>NUCLEOTIDE SEQUENCE [LARGE SCALE GENOMIC DNA]</scope>
    <source>
        <strain evidence="1 2">CS-951</strain>
    </source>
</reference>